<protein>
    <submittedName>
        <fullName evidence="1">Uncharacterized protein</fullName>
    </submittedName>
</protein>
<reference evidence="1" key="2">
    <citation type="journal article" date="2022" name="New Phytol.">
        <title>Evolutionary transition to the ectomycorrhizal habit in the genomes of a hyperdiverse lineage of mushroom-forming fungi.</title>
        <authorList>
            <person name="Looney B."/>
            <person name="Miyauchi S."/>
            <person name="Morin E."/>
            <person name="Drula E."/>
            <person name="Courty P.E."/>
            <person name="Kohler A."/>
            <person name="Kuo A."/>
            <person name="LaButti K."/>
            <person name="Pangilinan J."/>
            <person name="Lipzen A."/>
            <person name="Riley R."/>
            <person name="Andreopoulos W."/>
            <person name="He G."/>
            <person name="Johnson J."/>
            <person name="Nolan M."/>
            <person name="Tritt A."/>
            <person name="Barry K.W."/>
            <person name="Grigoriev I.V."/>
            <person name="Nagy L.G."/>
            <person name="Hibbett D."/>
            <person name="Henrissat B."/>
            <person name="Matheny P.B."/>
            <person name="Labbe J."/>
            <person name="Martin F.M."/>
        </authorList>
    </citation>
    <scope>NUCLEOTIDE SEQUENCE</scope>
    <source>
        <strain evidence="1">FP105234-sp</strain>
    </source>
</reference>
<keyword evidence="2" id="KW-1185">Reference proteome</keyword>
<sequence length="571" mass="64744">MKVIVHSMTRARQSELANAHILDLTHQLRDAKIQRNALTAISSLPDELLSRIMFEYAVEMDIFSNRWFGILVVCHRWYEVASSHAQLWSFVDATYKGVETWDRINRSKGYPLTCVFKSIHNGSAVHDVLQEHGRRVRSLTFSASNSEEVQLALKDIDSLPILETLSVRWWGEESYTLPVFVLHGGAPLLRNIRLDGLNFSDWGSLSNLTELTLDQFPDDCPKPTMDELLFALERSPRLRCLKLLSCFPLSPHTTILGPIALPCLECIELSGFLDPLNTFFRSIALPATTAMRITLFDCPEPRTLSKLLVPIRLHLHKSEAPTLRSLHISGDFHYNFVIVADTAVPARSPLALENPKFVLVVHPQSQGIARKVFTRVLDALPLESATYLDLSLFEHSDRRPTSKTLCVVFQHIPRAEVVRVKVNEGMLTIVEGLTDAVRRGKRGRWGAKRRLAAKGIRWPNQLQLQDSISGGMSVGAMLQKDRRLSELETLFSEYKAMDVLFKPSGVPWGTLDWTHVQDSLFVWRHVEELYPLVGKLLVNGKSWNPVSWKKTSKEDRKQIAAKHDLLILSED</sequence>
<evidence type="ECO:0000313" key="2">
    <source>
        <dbReference type="Proteomes" id="UP000814033"/>
    </source>
</evidence>
<accession>A0ACB8RIQ1</accession>
<dbReference type="Proteomes" id="UP000814033">
    <property type="component" value="Unassembled WGS sequence"/>
</dbReference>
<evidence type="ECO:0000313" key="1">
    <source>
        <dbReference type="EMBL" id="KAI0043757.1"/>
    </source>
</evidence>
<gene>
    <name evidence="1" type="ORF">FA95DRAFT_1574893</name>
</gene>
<comment type="caution">
    <text evidence="1">The sequence shown here is derived from an EMBL/GenBank/DDBJ whole genome shotgun (WGS) entry which is preliminary data.</text>
</comment>
<organism evidence="1 2">
    <name type="scientific">Auriscalpium vulgare</name>
    <dbReference type="NCBI Taxonomy" id="40419"/>
    <lineage>
        <taxon>Eukaryota</taxon>
        <taxon>Fungi</taxon>
        <taxon>Dikarya</taxon>
        <taxon>Basidiomycota</taxon>
        <taxon>Agaricomycotina</taxon>
        <taxon>Agaricomycetes</taxon>
        <taxon>Russulales</taxon>
        <taxon>Auriscalpiaceae</taxon>
        <taxon>Auriscalpium</taxon>
    </lineage>
</organism>
<name>A0ACB8RIQ1_9AGAM</name>
<reference evidence="1" key="1">
    <citation type="submission" date="2021-02" db="EMBL/GenBank/DDBJ databases">
        <authorList>
            <consortium name="DOE Joint Genome Institute"/>
            <person name="Ahrendt S."/>
            <person name="Looney B.P."/>
            <person name="Miyauchi S."/>
            <person name="Morin E."/>
            <person name="Drula E."/>
            <person name="Courty P.E."/>
            <person name="Chicoki N."/>
            <person name="Fauchery L."/>
            <person name="Kohler A."/>
            <person name="Kuo A."/>
            <person name="Labutti K."/>
            <person name="Pangilinan J."/>
            <person name="Lipzen A."/>
            <person name="Riley R."/>
            <person name="Andreopoulos W."/>
            <person name="He G."/>
            <person name="Johnson J."/>
            <person name="Barry K.W."/>
            <person name="Grigoriev I.V."/>
            <person name="Nagy L."/>
            <person name="Hibbett D."/>
            <person name="Henrissat B."/>
            <person name="Matheny P.B."/>
            <person name="Labbe J."/>
            <person name="Martin F."/>
        </authorList>
    </citation>
    <scope>NUCLEOTIDE SEQUENCE</scope>
    <source>
        <strain evidence="1">FP105234-sp</strain>
    </source>
</reference>
<dbReference type="EMBL" id="MU276005">
    <property type="protein sequence ID" value="KAI0043757.1"/>
    <property type="molecule type" value="Genomic_DNA"/>
</dbReference>
<proteinExistence type="predicted"/>